<dbReference type="InterPro" id="IPR050789">
    <property type="entry name" value="Diverse_Enzym_Activities"/>
</dbReference>
<dbReference type="EMBL" id="CAICTM010000667">
    <property type="protein sequence ID" value="CAB9514690.1"/>
    <property type="molecule type" value="Genomic_DNA"/>
</dbReference>
<keyword evidence="1" id="KW-0732">Signal</keyword>
<feature type="signal peptide" evidence="1">
    <location>
        <begin position="1"/>
        <end position="22"/>
    </location>
</feature>
<reference evidence="3" key="1">
    <citation type="submission" date="2020-06" db="EMBL/GenBank/DDBJ databases">
        <authorList>
            <consortium name="Plant Systems Biology data submission"/>
        </authorList>
    </citation>
    <scope>NUCLEOTIDE SEQUENCE</scope>
    <source>
        <strain evidence="3">D6</strain>
    </source>
</reference>
<dbReference type="InterPro" id="IPR001466">
    <property type="entry name" value="Beta-lactam-related"/>
</dbReference>
<evidence type="ECO:0000259" key="2">
    <source>
        <dbReference type="Pfam" id="PF00144"/>
    </source>
</evidence>
<evidence type="ECO:0000313" key="4">
    <source>
        <dbReference type="Proteomes" id="UP001153069"/>
    </source>
</evidence>
<accession>A0A9N8HJK6</accession>
<dbReference type="InterPro" id="IPR012338">
    <property type="entry name" value="Beta-lactam/transpept-like"/>
</dbReference>
<gene>
    <name evidence="3" type="ORF">SEMRO_668_G184430.1</name>
</gene>
<dbReference type="AlphaFoldDB" id="A0A9N8HJK6"/>
<proteinExistence type="predicted"/>
<evidence type="ECO:0000313" key="3">
    <source>
        <dbReference type="EMBL" id="CAB9514690.1"/>
    </source>
</evidence>
<dbReference type="Gene3D" id="3.40.710.10">
    <property type="entry name" value="DD-peptidase/beta-lactamase superfamily"/>
    <property type="match status" value="1"/>
</dbReference>
<dbReference type="Pfam" id="PF00144">
    <property type="entry name" value="Beta-lactamase"/>
    <property type="match status" value="1"/>
</dbReference>
<comment type="caution">
    <text evidence="3">The sequence shown here is derived from an EMBL/GenBank/DDBJ whole genome shotgun (WGS) entry which is preliminary data.</text>
</comment>
<dbReference type="PANTHER" id="PTHR43283">
    <property type="entry name" value="BETA-LACTAMASE-RELATED"/>
    <property type="match status" value="1"/>
</dbReference>
<sequence length="497" mass="56122">MRLTAPCFTILVIALLCGPCACDTRSEKDDATNWFHSVTTDPLFWFKAQLSWPKPSKDVFKYLDGVRSVTSLLEGGSHNTTTTPFGYTNIPLKIPMASDSHFPIASNSKLYTTVAIYQLHEQGKLDVEVDIASMLDKQDFENFGLGSSTRPGLGRHHLCPRLVNSLTPWKCEKITLRNLLSMSSGIYPPLNCDAPDNSHSHKLCNPDPYFVNRGSIGKTVGTFIMQPLMFRPGTSYHYSNPNFILAAYFVEKYSGMTFREYLHKNIFGPMGLQHTYYDYFNGALGLDPKRVGQYTRYYDNHTHELLSVGADVLQLDLGVASGTGGIISTVQDHATFWYTLFNKTTMGAPLLSKDSLQAILTPWTFLGERQMQWPNGTKFPVWDYYTQGTFVVCDDAKNCGPDHLRWIMYTGGTETVLTANLLDYRTMKMVQVWTSTQVAMTNRSTWKSIFDRQIGVPRQVVFSLMDLAYNNPMQLALAEMGRDYGQEVQDVLFRLKG</sequence>
<dbReference type="OrthoDB" id="5946976at2759"/>
<protein>
    <submittedName>
        <fullName evidence="3">Protein flp</fullName>
    </submittedName>
</protein>
<dbReference type="Proteomes" id="UP001153069">
    <property type="component" value="Unassembled WGS sequence"/>
</dbReference>
<evidence type="ECO:0000256" key="1">
    <source>
        <dbReference type="SAM" id="SignalP"/>
    </source>
</evidence>
<feature type="domain" description="Beta-lactamase-related" evidence="2">
    <location>
        <begin position="83"/>
        <end position="419"/>
    </location>
</feature>
<organism evidence="3 4">
    <name type="scientific">Seminavis robusta</name>
    <dbReference type="NCBI Taxonomy" id="568900"/>
    <lineage>
        <taxon>Eukaryota</taxon>
        <taxon>Sar</taxon>
        <taxon>Stramenopiles</taxon>
        <taxon>Ochrophyta</taxon>
        <taxon>Bacillariophyta</taxon>
        <taxon>Bacillariophyceae</taxon>
        <taxon>Bacillariophycidae</taxon>
        <taxon>Naviculales</taxon>
        <taxon>Naviculaceae</taxon>
        <taxon>Seminavis</taxon>
    </lineage>
</organism>
<dbReference type="SUPFAM" id="SSF56601">
    <property type="entry name" value="beta-lactamase/transpeptidase-like"/>
    <property type="match status" value="1"/>
</dbReference>
<name>A0A9N8HJK6_9STRA</name>
<dbReference type="PANTHER" id="PTHR43283:SF18">
    <property type="match status" value="1"/>
</dbReference>
<feature type="chain" id="PRO_5040436501" evidence="1">
    <location>
        <begin position="23"/>
        <end position="497"/>
    </location>
</feature>
<keyword evidence="4" id="KW-1185">Reference proteome</keyword>